<dbReference type="PANTHER" id="PTHR14206:SF5">
    <property type="entry name" value="BRAIN-SPECIFIC ANGIOGENESIS INHIBITOR 1-ASSOCIATED PROTEIN 2-LIKE PROTEIN 2"/>
    <property type="match status" value="1"/>
</dbReference>
<dbReference type="InterPro" id="IPR013606">
    <property type="entry name" value="I-BAR_dom"/>
</dbReference>
<evidence type="ECO:0000256" key="2">
    <source>
        <dbReference type="PROSITE-ProRule" id="PRU00192"/>
    </source>
</evidence>
<dbReference type="InParanoid" id="A0A3P8WNH8"/>
<dbReference type="Gene3D" id="2.30.30.40">
    <property type="entry name" value="SH3 Domains"/>
    <property type="match status" value="1"/>
</dbReference>
<protein>
    <submittedName>
        <fullName evidence="5">BAR/IMD domain containing adaptor protein 2 like 2a</fullName>
    </submittedName>
</protein>
<dbReference type="InterPro" id="IPR027681">
    <property type="entry name" value="IRSp53/IRTKS/Pinkbar"/>
</dbReference>
<dbReference type="SMART" id="SM00326">
    <property type="entry name" value="SH3"/>
    <property type="match status" value="1"/>
</dbReference>
<dbReference type="GO" id="GO:0051017">
    <property type="term" value="P:actin filament bundle assembly"/>
    <property type="evidence" value="ECO:0007669"/>
    <property type="project" value="TreeGrafter"/>
</dbReference>
<dbReference type="GO" id="GO:0051764">
    <property type="term" value="P:actin crosslink formation"/>
    <property type="evidence" value="ECO:0007669"/>
    <property type="project" value="TreeGrafter"/>
</dbReference>
<dbReference type="KEGG" id="csem:103393265"/>
<dbReference type="Gene3D" id="1.20.1270.60">
    <property type="entry name" value="Arfaptin homology (AH) domain/BAR domain"/>
    <property type="match status" value="1"/>
</dbReference>
<dbReference type="OrthoDB" id="9944156at2759"/>
<dbReference type="SUPFAM" id="SSF103657">
    <property type="entry name" value="BAR/IMD domain-like"/>
    <property type="match status" value="1"/>
</dbReference>
<dbReference type="OMA" id="RADAWME"/>
<evidence type="ECO:0000256" key="3">
    <source>
        <dbReference type="SAM" id="MobiDB-lite"/>
    </source>
</evidence>
<evidence type="ECO:0000313" key="5">
    <source>
        <dbReference type="Ensembl" id="ENSCSEP00000028289.1"/>
    </source>
</evidence>
<reference evidence="5" key="3">
    <citation type="submission" date="2025-09" db="UniProtKB">
        <authorList>
            <consortium name="Ensembl"/>
        </authorList>
    </citation>
    <scope>IDENTIFICATION</scope>
</reference>
<dbReference type="SUPFAM" id="SSF50044">
    <property type="entry name" value="SH3-domain"/>
    <property type="match status" value="1"/>
</dbReference>
<evidence type="ECO:0000259" key="4">
    <source>
        <dbReference type="PROSITE" id="PS50002"/>
    </source>
</evidence>
<dbReference type="GO" id="GO:0005829">
    <property type="term" value="C:cytosol"/>
    <property type="evidence" value="ECO:0007669"/>
    <property type="project" value="TreeGrafter"/>
</dbReference>
<keyword evidence="1 2" id="KW-0728">SH3 domain</keyword>
<dbReference type="InterPro" id="IPR036028">
    <property type="entry name" value="SH3-like_dom_sf"/>
</dbReference>
<keyword evidence="6" id="KW-1185">Reference proteome</keyword>
<dbReference type="GO" id="GO:0030838">
    <property type="term" value="P:positive regulation of actin filament polymerization"/>
    <property type="evidence" value="ECO:0007669"/>
    <property type="project" value="TreeGrafter"/>
</dbReference>
<feature type="domain" description="SH3" evidence="4">
    <location>
        <begin position="258"/>
        <end position="322"/>
    </location>
</feature>
<dbReference type="PANTHER" id="PTHR14206">
    <property type="entry name" value="BRAIN-SPECIFIC ANGIOGENESIS INHIBITOR 1-ASSOCIATED PROTEIN 2"/>
    <property type="match status" value="1"/>
</dbReference>
<dbReference type="InterPro" id="IPR001452">
    <property type="entry name" value="SH3_domain"/>
</dbReference>
<dbReference type="InterPro" id="IPR027267">
    <property type="entry name" value="AH/BAR_dom_sf"/>
</dbReference>
<feature type="compositionally biased region" description="Basic and acidic residues" evidence="3">
    <location>
        <begin position="412"/>
        <end position="434"/>
    </location>
</feature>
<reference evidence="5" key="2">
    <citation type="submission" date="2025-08" db="UniProtKB">
        <authorList>
            <consortium name="Ensembl"/>
        </authorList>
    </citation>
    <scope>IDENTIFICATION</scope>
</reference>
<dbReference type="STRING" id="244447.ENSCSEP00000028289"/>
<evidence type="ECO:0000313" key="6">
    <source>
        <dbReference type="Proteomes" id="UP000265120"/>
    </source>
</evidence>
<dbReference type="Pfam" id="PF08397">
    <property type="entry name" value="IMD"/>
    <property type="match status" value="1"/>
</dbReference>
<feature type="compositionally biased region" description="Pro residues" evidence="3">
    <location>
        <begin position="383"/>
        <end position="395"/>
    </location>
</feature>
<organism evidence="5 6">
    <name type="scientific">Cynoglossus semilaevis</name>
    <name type="common">Tongue sole</name>
    <dbReference type="NCBI Taxonomy" id="244447"/>
    <lineage>
        <taxon>Eukaryota</taxon>
        <taxon>Metazoa</taxon>
        <taxon>Chordata</taxon>
        <taxon>Craniata</taxon>
        <taxon>Vertebrata</taxon>
        <taxon>Euteleostomi</taxon>
        <taxon>Actinopterygii</taxon>
        <taxon>Neopterygii</taxon>
        <taxon>Teleostei</taxon>
        <taxon>Neoteleostei</taxon>
        <taxon>Acanthomorphata</taxon>
        <taxon>Carangaria</taxon>
        <taxon>Pleuronectiformes</taxon>
        <taxon>Pleuronectoidei</taxon>
        <taxon>Cynoglossidae</taxon>
        <taxon>Cynoglossinae</taxon>
        <taxon>Cynoglossus</taxon>
    </lineage>
</organism>
<feature type="compositionally biased region" description="Low complexity" evidence="3">
    <location>
        <begin position="396"/>
        <end position="410"/>
    </location>
</feature>
<dbReference type="Proteomes" id="UP000265120">
    <property type="component" value="Chromosome 17"/>
</dbReference>
<dbReference type="AlphaFoldDB" id="A0A3P8WNH8"/>
<feature type="region of interest" description="Disordered" evidence="3">
    <location>
        <begin position="336"/>
        <end position="463"/>
    </location>
</feature>
<name>A0A3P8WNH8_CYNSE</name>
<dbReference type="GeneTree" id="ENSGT00940000153560"/>
<proteinExistence type="predicted"/>
<dbReference type="Pfam" id="PF14604">
    <property type="entry name" value="SH3_9"/>
    <property type="match status" value="1"/>
</dbReference>
<evidence type="ECO:0000256" key="1">
    <source>
        <dbReference type="ARBA" id="ARBA00022443"/>
    </source>
</evidence>
<dbReference type="GeneID" id="103393265"/>
<dbReference type="RefSeq" id="XP_008328385.1">
    <property type="nucleotide sequence ID" value="XM_008330163.3"/>
</dbReference>
<sequence>MSSSQLHHSTLDIYSHLIDDFNQSVLKLVSLGDQHLQAFKALSVTGDAYFSLLSAIGQKAYHTTSSRSLGDVLLQLSENHKRLMLELDGVFRRFNMEVVRMMEKNSQLDRNYLIDSRNYYETEVHNRAAAAAQERHMRRGYNQDGDYLQFLKESNAEAVEEEERRYRFLAEKHCGLMQSVAILMTKMGPNLQQRAGMWSEEVNVTRQPSVGQLSPVGNSMGIKVEEIRPRREEIPLGKIPSRAPSPVGSISHSAEESLRGRSAKALVAHQPSASHPTLLPFSKGEVITVLVHQPRNGWLFGRAGSSSRQGWFPASYVELLDDLPKSNSYSLSNASLESNYNRSNNDSRSNNYSRSNYESRSNNNSRSISMSSMSSTSSTSGAAPPPPPPPPPPPSSSSSSMSSNRHSTPPTADRRVESNPEPKRPQPRHSHPELFPRGTNPFATVKLKPTHTDDRSAPKVYRN</sequence>
<accession>A0A3P8WNH8</accession>
<feature type="region of interest" description="Disordered" evidence="3">
    <location>
        <begin position="236"/>
        <end position="255"/>
    </location>
</feature>
<feature type="compositionally biased region" description="Low complexity" evidence="3">
    <location>
        <begin position="338"/>
        <end position="382"/>
    </location>
</feature>
<dbReference type="Ensembl" id="ENSCSET00000028665.1">
    <property type="protein sequence ID" value="ENSCSEP00000028289.1"/>
    <property type="gene ID" value="ENSCSEG00000018080.1"/>
</dbReference>
<dbReference type="GO" id="GO:0007009">
    <property type="term" value="P:plasma membrane organization"/>
    <property type="evidence" value="ECO:0007669"/>
    <property type="project" value="InterPro"/>
</dbReference>
<reference evidence="5 6" key="1">
    <citation type="journal article" date="2014" name="Nat. Genet.">
        <title>Whole-genome sequence of a flatfish provides insights into ZW sex chromosome evolution and adaptation to a benthic lifestyle.</title>
        <authorList>
            <person name="Chen S."/>
            <person name="Zhang G."/>
            <person name="Shao C."/>
            <person name="Huang Q."/>
            <person name="Liu G."/>
            <person name="Zhang P."/>
            <person name="Song W."/>
            <person name="An N."/>
            <person name="Chalopin D."/>
            <person name="Volff J.N."/>
            <person name="Hong Y."/>
            <person name="Li Q."/>
            <person name="Sha Z."/>
            <person name="Zhou H."/>
            <person name="Xie M."/>
            <person name="Yu Q."/>
            <person name="Liu Y."/>
            <person name="Xiang H."/>
            <person name="Wang N."/>
            <person name="Wu K."/>
            <person name="Yang C."/>
            <person name="Zhou Q."/>
            <person name="Liao X."/>
            <person name="Yang L."/>
            <person name="Hu Q."/>
            <person name="Zhang J."/>
            <person name="Meng L."/>
            <person name="Jin L."/>
            <person name="Tian Y."/>
            <person name="Lian J."/>
            <person name="Yang J."/>
            <person name="Miao G."/>
            <person name="Liu S."/>
            <person name="Liang Z."/>
            <person name="Yan F."/>
            <person name="Li Y."/>
            <person name="Sun B."/>
            <person name="Zhang H."/>
            <person name="Zhang J."/>
            <person name="Zhu Y."/>
            <person name="Du M."/>
            <person name="Zhao Y."/>
            <person name="Schartl M."/>
            <person name="Tang Q."/>
            <person name="Wang J."/>
        </authorList>
    </citation>
    <scope>NUCLEOTIDE SEQUENCE</scope>
</reference>
<dbReference type="RefSeq" id="XP_024920520.1">
    <property type="nucleotide sequence ID" value="XM_025064752.1"/>
</dbReference>
<dbReference type="GO" id="GO:0005654">
    <property type="term" value="C:nucleoplasm"/>
    <property type="evidence" value="ECO:0007669"/>
    <property type="project" value="TreeGrafter"/>
</dbReference>
<dbReference type="PROSITE" id="PS50002">
    <property type="entry name" value="SH3"/>
    <property type="match status" value="1"/>
</dbReference>